<dbReference type="RefSeq" id="WP_091972904.1">
    <property type="nucleotide sequence ID" value="NZ_FOPM01000016.1"/>
</dbReference>
<feature type="domain" description="Rhodanese" evidence="1">
    <location>
        <begin position="16"/>
        <end position="107"/>
    </location>
</feature>
<keyword evidence="2" id="KW-0808">Transferase</keyword>
<sequence>MKVVDLDRDAIKAGLADGTLLLIDVREAHEYDSGHIPGSVTHPLSAFDPAALSALVSEDGRRPVFSCAAGVRSLHALAAAQRAGLAIEAHYVGGFKDWYAAGETIAR</sequence>
<dbReference type="OrthoDB" id="9807812at2"/>
<dbReference type="Proteomes" id="UP000199229">
    <property type="component" value="Unassembled WGS sequence"/>
</dbReference>
<dbReference type="SMART" id="SM00450">
    <property type="entry name" value="RHOD"/>
    <property type="match status" value="1"/>
</dbReference>
<dbReference type="PANTHER" id="PTHR44086:SF10">
    <property type="entry name" value="THIOSULFATE SULFURTRANSFERASE_RHODANESE-LIKE DOMAIN-CONTAINING PROTEIN 3"/>
    <property type="match status" value="1"/>
</dbReference>
<reference evidence="3" key="1">
    <citation type="submission" date="2016-10" db="EMBL/GenBank/DDBJ databases">
        <authorList>
            <person name="Varghese N."/>
            <person name="Submissions S."/>
        </authorList>
    </citation>
    <scope>NUCLEOTIDE SEQUENCE [LARGE SCALE GENOMIC DNA]</scope>
    <source>
        <strain evidence="3">Gh-105</strain>
    </source>
</reference>
<evidence type="ECO:0000313" key="2">
    <source>
        <dbReference type="EMBL" id="SFG90744.1"/>
    </source>
</evidence>
<dbReference type="Gene3D" id="3.40.250.10">
    <property type="entry name" value="Rhodanese-like domain"/>
    <property type="match status" value="1"/>
</dbReference>
<dbReference type="SUPFAM" id="SSF52821">
    <property type="entry name" value="Rhodanese/Cell cycle control phosphatase"/>
    <property type="match status" value="1"/>
</dbReference>
<keyword evidence="3" id="KW-1185">Reference proteome</keyword>
<dbReference type="InterPro" id="IPR036873">
    <property type="entry name" value="Rhodanese-like_dom_sf"/>
</dbReference>
<dbReference type="InterPro" id="IPR001763">
    <property type="entry name" value="Rhodanese-like_dom"/>
</dbReference>
<dbReference type="AlphaFoldDB" id="A0A1I2VN51"/>
<name>A0A1I2VN51_9HYPH</name>
<dbReference type="GO" id="GO:0004792">
    <property type="term" value="F:thiosulfate-cyanide sulfurtransferase activity"/>
    <property type="evidence" value="ECO:0007669"/>
    <property type="project" value="TreeGrafter"/>
</dbReference>
<protein>
    <submittedName>
        <fullName evidence="2">Rhodanese-related sulfurtransferase</fullName>
    </submittedName>
</protein>
<proteinExistence type="predicted"/>
<evidence type="ECO:0000313" key="3">
    <source>
        <dbReference type="Proteomes" id="UP000199229"/>
    </source>
</evidence>
<dbReference type="PANTHER" id="PTHR44086">
    <property type="entry name" value="THIOSULFATE SULFURTRANSFERASE RDL2, MITOCHONDRIAL-RELATED"/>
    <property type="match status" value="1"/>
</dbReference>
<accession>A0A1I2VN51</accession>
<gene>
    <name evidence="2" type="ORF">SAMN05192565_11640</name>
</gene>
<dbReference type="Pfam" id="PF00581">
    <property type="entry name" value="Rhodanese"/>
    <property type="match status" value="1"/>
</dbReference>
<dbReference type="STRING" id="582675.SAMN05192565_11640"/>
<dbReference type="PROSITE" id="PS50206">
    <property type="entry name" value="RHODANESE_3"/>
    <property type="match status" value="1"/>
</dbReference>
<organism evidence="2 3">
    <name type="scientific">Methylobacterium gossipiicola</name>
    <dbReference type="NCBI Taxonomy" id="582675"/>
    <lineage>
        <taxon>Bacteria</taxon>
        <taxon>Pseudomonadati</taxon>
        <taxon>Pseudomonadota</taxon>
        <taxon>Alphaproteobacteria</taxon>
        <taxon>Hyphomicrobiales</taxon>
        <taxon>Methylobacteriaceae</taxon>
        <taxon>Methylobacterium</taxon>
    </lineage>
</organism>
<evidence type="ECO:0000259" key="1">
    <source>
        <dbReference type="PROSITE" id="PS50206"/>
    </source>
</evidence>
<dbReference type="EMBL" id="FOPM01000016">
    <property type="protein sequence ID" value="SFG90744.1"/>
    <property type="molecule type" value="Genomic_DNA"/>
</dbReference>